<organism evidence="5 6">
    <name type="scientific">Algoriphagus alkaliphilus</name>
    <dbReference type="NCBI Taxonomy" id="279824"/>
    <lineage>
        <taxon>Bacteria</taxon>
        <taxon>Pseudomonadati</taxon>
        <taxon>Bacteroidota</taxon>
        <taxon>Cytophagia</taxon>
        <taxon>Cytophagales</taxon>
        <taxon>Cyclobacteriaceae</taxon>
        <taxon>Algoriphagus</taxon>
    </lineage>
</organism>
<evidence type="ECO:0000313" key="5">
    <source>
        <dbReference type="EMBL" id="SDA76858.1"/>
    </source>
</evidence>
<evidence type="ECO:0000256" key="1">
    <source>
        <dbReference type="ARBA" id="ARBA00008580"/>
    </source>
</evidence>
<dbReference type="RefSeq" id="WP_092730001.1">
    <property type="nucleotide sequence ID" value="NZ_FMXE01000013.1"/>
</dbReference>
<dbReference type="InterPro" id="IPR022789">
    <property type="entry name" value="ParD"/>
</dbReference>
<dbReference type="InterPro" id="IPR038296">
    <property type="entry name" value="ParD_sf"/>
</dbReference>
<dbReference type="GO" id="GO:0006355">
    <property type="term" value="P:regulation of DNA-templated transcription"/>
    <property type="evidence" value="ECO:0007669"/>
    <property type="project" value="InterPro"/>
</dbReference>
<dbReference type="Pfam" id="PF03693">
    <property type="entry name" value="ParD_antitoxin"/>
    <property type="match status" value="1"/>
</dbReference>
<keyword evidence="3" id="KW-0175">Coiled coil</keyword>
<dbReference type="Gene3D" id="6.10.10.120">
    <property type="entry name" value="Antitoxin ParD1-like"/>
    <property type="match status" value="1"/>
</dbReference>
<evidence type="ECO:0000256" key="3">
    <source>
        <dbReference type="SAM" id="Coils"/>
    </source>
</evidence>
<dbReference type="PANTHER" id="PTHR36582">
    <property type="entry name" value="ANTITOXIN PARD"/>
    <property type="match status" value="1"/>
</dbReference>
<feature type="region of interest" description="Disordered" evidence="4">
    <location>
        <begin position="1"/>
        <end position="20"/>
    </location>
</feature>
<dbReference type="STRING" id="279824.SAMN03080617_02216"/>
<evidence type="ECO:0000256" key="4">
    <source>
        <dbReference type="SAM" id="MobiDB-lite"/>
    </source>
</evidence>
<name>A0A1G5Y2A5_9BACT</name>
<dbReference type="PANTHER" id="PTHR36582:SF2">
    <property type="entry name" value="ANTITOXIN PARD"/>
    <property type="match status" value="1"/>
</dbReference>
<dbReference type="EMBL" id="FMXE01000013">
    <property type="protein sequence ID" value="SDA76858.1"/>
    <property type="molecule type" value="Genomic_DNA"/>
</dbReference>
<dbReference type="OrthoDB" id="517416at2"/>
<dbReference type="SUPFAM" id="SSF47598">
    <property type="entry name" value="Ribbon-helix-helix"/>
    <property type="match status" value="1"/>
</dbReference>
<evidence type="ECO:0000256" key="2">
    <source>
        <dbReference type="ARBA" id="ARBA00022649"/>
    </source>
</evidence>
<proteinExistence type="inferred from homology"/>
<accession>A0A1G5Y2A5</accession>
<sequence>MARQSISLTPPNDEWLKSQVDNQEYSSKSELVNDLIRQARKQQAEIDWLRTKLEKAENGGFTSDTKEQILAEAKAAVNG</sequence>
<dbReference type="Proteomes" id="UP000198756">
    <property type="component" value="Unassembled WGS sequence"/>
</dbReference>
<feature type="compositionally biased region" description="Polar residues" evidence="4">
    <location>
        <begin position="1"/>
        <end position="10"/>
    </location>
</feature>
<evidence type="ECO:0000313" key="6">
    <source>
        <dbReference type="Proteomes" id="UP000198756"/>
    </source>
</evidence>
<keyword evidence="6" id="KW-1185">Reference proteome</keyword>
<comment type="similarity">
    <text evidence="1">Belongs to the ParD antitoxin family.</text>
</comment>
<protein>
    <submittedName>
        <fullName evidence="5">Antitoxin ParD1/3/4</fullName>
    </submittedName>
</protein>
<gene>
    <name evidence="5" type="ORF">SAMN03080617_02216</name>
</gene>
<dbReference type="InterPro" id="IPR010985">
    <property type="entry name" value="Ribbon_hlx_hlx"/>
</dbReference>
<reference evidence="6" key="1">
    <citation type="submission" date="2016-10" db="EMBL/GenBank/DDBJ databases">
        <authorList>
            <person name="Varghese N."/>
            <person name="Submissions S."/>
        </authorList>
    </citation>
    <scope>NUCLEOTIDE SEQUENCE [LARGE SCALE GENOMIC DNA]</scope>
    <source>
        <strain evidence="6">DSM 22703</strain>
    </source>
</reference>
<feature type="coiled-coil region" evidence="3">
    <location>
        <begin position="32"/>
        <end position="59"/>
    </location>
</feature>
<dbReference type="AlphaFoldDB" id="A0A1G5Y2A5"/>
<keyword evidence="2" id="KW-1277">Toxin-antitoxin system</keyword>